<reference evidence="1" key="1">
    <citation type="journal article" date="2021" name="Proc. Natl. Acad. Sci. U.S.A.">
        <title>A Catalog of Tens of Thousands of Viruses from Human Metagenomes Reveals Hidden Associations with Chronic Diseases.</title>
        <authorList>
            <person name="Tisza M.J."/>
            <person name="Buck C.B."/>
        </authorList>
    </citation>
    <scope>NUCLEOTIDE SEQUENCE</scope>
    <source>
        <strain evidence="1">Ctiha2</strain>
    </source>
</reference>
<dbReference type="EMBL" id="BK059104">
    <property type="protein sequence ID" value="DAE30498.1"/>
    <property type="molecule type" value="Genomic_DNA"/>
</dbReference>
<evidence type="ECO:0000313" key="1">
    <source>
        <dbReference type="EMBL" id="DAE30498.1"/>
    </source>
</evidence>
<protein>
    <submittedName>
        <fullName evidence="1">Uncharacterized protein</fullName>
    </submittedName>
</protein>
<name>A0A8S5RHA5_9VIRU</name>
<sequence>MLRYEIIANVGINVDLHNNYTVVALAKWDKEKECYLATFYIKQTDIDHLDLMDDQIEIEFSSEIKTIKNDLVKYIEMLIERGIIQRYVDRYKYELDCIDRGTTMFELERNVK</sequence>
<organism evidence="1">
    <name type="scientific">virus sp. ctiha2</name>
    <dbReference type="NCBI Taxonomy" id="2827299"/>
    <lineage>
        <taxon>Viruses</taxon>
    </lineage>
</organism>
<proteinExistence type="predicted"/>
<accession>A0A8S5RHA5</accession>